<dbReference type="AlphaFoldDB" id="A0A8C3JIK6"/>
<evidence type="ECO:0000256" key="2">
    <source>
        <dbReference type="ARBA" id="ARBA00022692"/>
    </source>
</evidence>
<dbReference type="GO" id="GO:0002224">
    <property type="term" value="P:toll-like receptor signaling pathway"/>
    <property type="evidence" value="ECO:0007669"/>
    <property type="project" value="TreeGrafter"/>
</dbReference>
<keyword evidence="9" id="KW-1185">Reference proteome</keyword>
<dbReference type="Gene3D" id="3.80.10.10">
    <property type="entry name" value="Ribonuclease Inhibitor"/>
    <property type="match status" value="1"/>
</dbReference>
<reference evidence="8" key="1">
    <citation type="submission" date="2025-08" db="UniProtKB">
        <authorList>
            <consortium name="Ensembl"/>
        </authorList>
    </citation>
    <scope>IDENTIFICATION</scope>
</reference>
<evidence type="ECO:0000256" key="6">
    <source>
        <dbReference type="ARBA" id="ARBA00023170"/>
    </source>
</evidence>
<accession>A0A8C3JIK6</accession>
<dbReference type="GO" id="GO:0038187">
    <property type="term" value="F:pattern recognition receptor activity"/>
    <property type="evidence" value="ECO:0007669"/>
    <property type="project" value="TreeGrafter"/>
</dbReference>
<keyword evidence="7" id="KW-0325">Glycoprotein</keyword>
<name>A0A8C3JIK6_9CHAR</name>
<evidence type="ECO:0000313" key="8">
    <source>
        <dbReference type="Ensembl" id="ENSCPGP00000008348.1"/>
    </source>
</evidence>
<keyword evidence="5" id="KW-0472">Membrane</keyword>
<evidence type="ECO:0000256" key="4">
    <source>
        <dbReference type="ARBA" id="ARBA00022989"/>
    </source>
</evidence>
<keyword evidence="3" id="KW-0732">Signal</keyword>
<dbReference type="GO" id="GO:0005886">
    <property type="term" value="C:plasma membrane"/>
    <property type="evidence" value="ECO:0007669"/>
    <property type="project" value="TreeGrafter"/>
</dbReference>
<keyword evidence="2" id="KW-0812">Transmembrane</keyword>
<dbReference type="GO" id="GO:0051607">
    <property type="term" value="P:defense response to virus"/>
    <property type="evidence" value="ECO:0007669"/>
    <property type="project" value="TreeGrafter"/>
</dbReference>
<dbReference type="Proteomes" id="UP000694419">
    <property type="component" value="Unplaced"/>
</dbReference>
<dbReference type="GO" id="GO:0007249">
    <property type="term" value="P:canonical NF-kappaB signal transduction"/>
    <property type="evidence" value="ECO:0007669"/>
    <property type="project" value="TreeGrafter"/>
</dbReference>
<keyword evidence="6" id="KW-0675">Receptor</keyword>
<sequence>VSPDEECTIALAKSGKGNRASEGTVTVDCTNRRLIEIPRGIPANATNLTLSINDIPYIYQTSFAHLDNLMEIDFRLNTNCCWHRCLSDTLLAWHGLLPSKRRCTTHWKPLL</sequence>
<evidence type="ECO:0000313" key="9">
    <source>
        <dbReference type="Proteomes" id="UP000694419"/>
    </source>
</evidence>
<keyword evidence="4" id="KW-1133">Transmembrane helix</keyword>
<dbReference type="PANTHER" id="PTHR47410">
    <property type="entry name" value="TOLL-LIKE RECEPTOR 7-RELATED"/>
    <property type="match status" value="1"/>
</dbReference>
<organism evidence="8 9">
    <name type="scientific">Calidris pygmaea</name>
    <name type="common">Spoon-billed sandpiper</name>
    <dbReference type="NCBI Taxonomy" id="425635"/>
    <lineage>
        <taxon>Eukaryota</taxon>
        <taxon>Metazoa</taxon>
        <taxon>Chordata</taxon>
        <taxon>Craniata</taxon>
        <taxon>Vertebrata</taxon>
        <taxon>Euteleostomi</taxon>
        <taxon>Archelosauria</taxon>
        <taxon>Archosauria</taxon>
        <taxon>Dinosauria</taxon>
        <taxon>Saurischia</taxon>
        <taxon>Theropoda</taxon>
        <taxon>Coelurosauria</taxon>
        <taxon>Aves</taxon>
        <taxon>Neognathae</taxon>
        <taxon>Neoaves</taxon>
        <taxon>Charadriiformes</taxon>
        <taxon>Scolopacidae</taxon>
        <taxon>Calidris</taxon>
    </lineage>
</organism>
<evidence type="ECO:0000256" key="1">
    <source>
        <dbReference type="ARBA" id="ARBA00004370"/>
    </source>
</evidence>
<evidence type="ECO:0000256" key="7">
    <source>
        <dbReference type="ARBA" id="ARBA00023180"/>
    </source>
</evidence>
<dbReference type="GO" id="GO:0032755">
    <property type="term" value="P:positive regulation of interleukin-6 production"/>
    <property type="evidence" value="ECO:0007669"/>
    <property type="project" value="TreeGrafter"/>
</dbReference>
<evidence type="ECO:0000256" key="5">
    <source>
        <dbReference type="ARBA" id="ARBA00023136"/>
    </source>
</evidence>
<dbReference type="Ensembl" id="ENSCPGT00000009176.1">
    <property type="protein sequence ID" value="ENSCPGP00000008348.1"/>
    <property type="gene ID" value="ENSCPGG00000005949.1"/>
</dbReference>
<protein>
    <submittedName>
        <fullName evidence="8">Uncharacterized protein</fullName>
    </submittedName>
</protein>
<comment type="subcellular location">
    <subcellularLocation>
        <location evidence="1">Membrane</location>
    </subcellularLocation>
</comment>
<reference evidence="8" key="2">
    <citation type="submission" date="2025-09" db="UniProtKB">
        <authorList>
            <consortium name="Ensembl"/>
        </authorList>
    </citation>
    <scope>IDENTIFICATION</scope>
</reference>
<proteinExistence type="predicted"/>
<dbReference type="InterPro" id="IPR032675">
    <property type="entry name" value="LRR_dom_sf"/>
</dbReference>
<dbReference type="PANTHER" id="PTHR47410:SF2">
    <property type="entry name" value="TOLL-LIKE RECEPTOR 7"/>
    <property type="match status" value="1"/>
</dbReference>
<evidence type="ECO:0000256" key="3">
    <source>
        <dbReference type="ARBA" id="ARBA00022729"/>
    </source>
</evidence>
<dbReference type="SUPFAM" id="SSF52058">
    <property type="entry name" value="L domain-like"/>
    <property type="match status" value="1"/>
</dbReference>